<feature type="transmembrane region" description="Helical" evidence="1">
    <location>
        <begin position="46"/>
        <end position="68"/>
    </location>
</feature>
<keyword evidence="1" id="KW-0472">Membrane</keyword>
<dbReference type="EMBL" id="CAJMWX010001095">
    <property type="protein sequence ID" value="CAE6467099.1"/>
    <property type="molecule type" value="Genomic_DNA"/>
</dbReference>
<dbReference type="Proteomes" id="UP000663888">
    <property type="component" value="Unassembled WGS sequence"/>
</dbReference>
<keyword evidence="1" id="KW-1133">Transmembrane helix</keyword>
<sequence length="573" mass="62935">MNAGYSKVSNASIEQNSIPSSDVETLDEDKGTTVTRKRPFMSWIGAVRTLVLHCILSVGITLFIILYMSNHHFNVTDHHATVQVVGGTRELPFSLVQSEVVTILSSMVAIHKIALTGWVTLLCWRVAVSLMESPGLRYGDLKTLATYRLLTPGAYFRSFPTFLTGTLLLVSLAANLASPILTGAVSWVPNNHLAKGLSADPLQVRDGEEVALAKALKENLDFYGTHKNPRLESAANSGFGVARFRWGRDPEKGVLKRFTTSVDELALNSTIQNITIPFFKIHSLKWIEDIENNPILAYYGGPGSMIMPAVNASFVELPSPSFTFSSGYVLLLPNTTTSRASDLLDSTMIRDTRLLVLSVDTFSDVDKNLPPNTIWSNDGIFHYAYAWVTFTAGVIRCKEYKCLYTSTSVVQSNTPLEPEPHVLTALALNLAQAIGVNLANRRAPLPPRSNVNDYVEAILVRSYSGAWESLIDLFSLFPSNSSYIPAYPALLAQVNQTRVYTWLVLQLLVTFLSALVMATQLRASNYPAANNPALVPFYLDTIEVPTSADAAPFKEGRVLKVEPSGDRLKVKIA</sequence>
<comment type="caution">
    <text evidence="2">The sequence shown here is derived from an EMBL/GenBank/DDBJ whole genome shotgun (WGS) entry which is preliminary data.</text>
</comment>
<protein>
    <recommendedName>
        <fullName evidence="4">Transmembrane protein</fullName>
    </recommendedName>
</protein>
<keyword evidence="1" id="KW-0812">Transmembrane</keyword>
<evidence type="ECO:0000313" key="3">
    <source>
        <dbReference type="Proteomes" id="UP000663888"/>
    </source>
</evidence>
<reference evidence="2" key="1">
    <citation type="submission" date="2021-01" db="EMBL/GenBank/DDBJ databases">
        <authorList>
            <person name="Kaushik A."/>
        </authorList>
    </citation>
    <scope>NUCLEOTIDE SEQUENCE</scope>
    <source>
        <strain evidence="2">AG4-R118</strain>
    </source>
</reference>
<organism evidence="2 3">
    <name type="scientific">Rhizoctonia solani</name>
    <dbReference type="NCBI Taxonomy" id="456999"/>
    <lineage>
        <taxon>Eukaryota</taxon>
        <taxon>Fungi</taxon>
        <taxon>Dikarya</taxon>
        <taxon>Basidiomycota</taxon>
        <taxon>Agaricomycotina</taxon>
        <taxon>Agaricomycetes</taxon>
        <taxon>Cantharellales</taxon>
        <taxon>Ceratobasidiaceae</taxon>
        <taxon>Rhizoctonia</taxon>
    </lineage>
</organism>
<name>A0A8H3BUD7_9AGAM</name>
<feature type="transmembrane region" description="Helical" evidence="1">
    <location>
        <begin position="167"/>
        <end position="188"/>
    </location>
</feature>
<accession>A0A8H3BUD7</accession>
<feature type="transmembrane region" description="Helical" evidence="1">
    <location>
        <begin position="100"/>
        <end position="124"/>
    </location>
</feature>
<evidence type="ECO:0008006" key="4">
    <source>
        <dbReference type="Google" id="ProtNLM"/>
    </source>
</evidence>
<dbReference type="AlphaFoldDB" id="A0A8H3BUD7"/>
<evidence type="ECO:0000313" key="2">
    <source>
        <dbReference type="EMBL" id="CAE6467099.1"/>
    </source>
</evidence>
<gene>
    <name evidence="2" type="ORF">RDB_LOCUS100586</name>
</gene>
<evidence type="ECO:0000256" key="1">
    <source>
        <dbReference type="SAM" id="Phobius"/>
    </source>
</evidence>
<proteinExistence type="predicted"/>